<dbReference type="AlphaFoldDB" id="Q2L038"/>
<dbReference type="KEGG" id="bav:BAV0274"/>
<dbReference type="Pfam" id="PF14107">
    <property type="entry name" value="DUF4280"/>
    <property type="match status" value="1"/>
</dbReference>
<dbReference type="EMBL" id="AM167904">
    <property type="protein sequence ID" value="CAJ47879.1"/>
    <property type="molecule type" value="Genomic_DNA"/>
</dbReference>
<accession>Q2L038</accession>
<reference evidence="2 3" key="1">
    <citation type="journal article" date="2006" name="J. Bacteriol.">
        <title>Comparison of the genome sequence of the poultry pathogen Bordetella avium with those of B. bronchiseptica, B. pertussis, and B. parapertussis reveals extensive diversity in surface structures associated with host interaction.</title>
        <authorList>
            <person name="Sebaihia M."/>
            <person name="Preston A."/>
            <person name="Maskell D.J."/>
            <person name="Kuzmiak H."/>
            <person name="Connell T.D."/>
            <person name="King N.D."/>
            <person name="Orndorff P.E."/>
            <person name="Miyamoto D.M."/>
            <person name="Thomson N.R."/>
            <person name="Harris D."/>
            <person name="Goble A."/>
            <person name="Lord A."/>
            <person name="Murphy L."/>
            <person name="Quail M.A."/>
            <person name="Rutter S."/>
            <person name="Squares R."/>
            <person name="Squares S."/>
            <person name="Woodward J."/>
            <person name="Parkhill J."/>
            <person name="Temple L.M."/>
        </authorList>
    </citation>
    <scope>NUCLEOTIDE SEQUENCE [LARGE SCALE GENOMIC DNA]</scope>
    <source>
        <strain evidence="2 3">197N</strain>
    </source>
</reference>
<dbReference type="OrthoDB" id="4825649at2"/>
<evidence type="ECO:0000256" key="1">
    <source>
        <dbReference type="SAM" id="SignalP"/>
    </source>
</evidence>
<sequence length="128" mass="12897">MTRQITTGATLACSFGLAPSVLNATPSPILTGGLPAATVMDHVPGFNIPPFGMCVCPANPAVVAATAAALGTPTPAPCMPMTSTPWVPGQLNVLLSGKPGLRESDVLTCGWGGLIRIVAPAQFQTMLG</sequence>
<feature type="signal peptide" evidence="1">
    <location>
        <begin position="1"/>
        <end position="24"/>
    </location>
</feature>
<dbReference type="eggNOG" id="ENOG5031DZ3">
    <property type="taxonomic scope" value="Bacteria"/>
</dbReference>
<keyword evidence="3" id="KW-1185">Reference proteome</keyword>
<keyword evidence="1" id="KW-0732">Signal</keyword>
<dbReference type="HOGENOM" id="CLU_094498_0_0_4"/>
<organism evidence="2 3">
    <name type="scientific">Bordetella avium (strain 197N)</name>
    <dbReference type="NCBI Taxonomy" id="360910"/>
    <lineage>
        <taxon>Bacteria</taxon>
        <taxon>Pseudomonadati</taxon>
        <taxon>Pseudomonadota</taxon>
        <taxon>Betaproteobacteria</taxon>
        <taxon>Burkholderiales</taxon>
        <taxon>Alcaligenaceae</taxon>
        <taxon>Bordetella</taxon>
    </lineage>
</organism>
<evidence type="ECO:0000313" key="2">
    <source>
        <dbReference type="EMBL" id="CAJ47879.1"/>
    </source>
</evidence>
<gene>
    <name evidence="2" type="ordered locus">BAV0274</name>
</gene>
<name>Q2L038_BORA1</name>
<feature type="chain" id="PRO_5004211857" evidence="1">
    <location>
        <begin position="25"/>
        <end position="128"/>
    </location>
</feature>
<dbReference type="InterPro" id="IPR025460">
    <property type="entry name" value="DUF4280"/>
</dbReference>
<dbReference type="Proteomes" id="UP000001977">
    <property type="component" value="Chromosome"/>
</dbReference>
<dbReference type="RefSeq" id="WP_012415976.1">
    <property type="nucleotide sequence ID" value="NC_010645.1"/>
</dbReference>
<dbReference type="STRING" id="360910.BAV0274"/>
<proteinExistence type="predicted"/>
<evidence type="ECO:0000313" key="3">
    <source>
        <dbReference type="Proteomes" id="UP000001977"/>
    </source>
</evidence>
<protein>
    <submittedName>
        <fullName evidence="2">Exported protein</fullName>
    </submittedName>
</protein>